<dbReference type="KEGG" id="vg:29081188"/>
<evidence type="ECO:0000313" key="1">
    <source>
        <dbReference type="EMBL" id="ANA50158.1"/>
    </source>
</evidence>
<name>A0A166LVI7_9CAUD</name>
<evidence type="ECO:0000313" key="2">
    <source>
        <dbReference type="Proteomes" id="UP000201682"/>
    </source>
</evidence>
<sequence length="42" mass="5016">MYQEFIVEADAKGPKFKVKAFIGDAEDFGSLKRNGYFLRWRW</sequence>
<dbReference type="Proteomes" id="UP000201682">
    <property type="component" value="Segment"/>
</dbReference>
<dbReference type="GeneID" id="29081188"/>
<dbReference type="EMBL" id="KU867876">
    <property type="protein sequence ID" value="ANA50158.1"/>
    <property type="molecule type" value="Genomic_DNA"/>
</dbReference>
<protein>
    <submittedName>
        <fullName evidence="1">Uncharacterized protein</fullName>
    </submittedName>
</protein>
<organism evidence="1 2">
    <name type="scientific">Escherichia phage vB_EcoM-UFV13</name>
    <dbReference type="NCBI Taxonomy" id="1815590"/>
    <lineage>
        <taxon>Viruses</taxon>
        <taxon>Duplodnaviria</taxon>
        <taxon>Heunggongvirae</taxon>
        <taxon>Uroviricota</taxon>
        <taxon>Caudoviricetes</taxon>
        <taxon>Pantevenvirales</taxon>
        <taxon>Straboviridae</taxon>
        <taxon>Tevenvirinae</taxon>
        <taxon>Tequatrovirus</taxon>
        <taxon>Tequatrovirus ecomufv133</taxon>
    </lineage>
</organism>
<keyword evidence="2" id="KW-1185">Reference proteome</keyword>
<dbReference type="RefSeq" id="YP_009290392.1">
    <property type="nucleotide sequence ID" value="NC_031103.1"/>
</dbReference>
<gene>
    <name evidence="1" type="ORF">vBEcoMUFV13_g127</name>
</gene>
<reference evidence="2" key="1">
    <citation type="submission" date="2016-03" db="EMBL/GenBank/DDBJ databases">
        <authorList>
            <person name="Duarte V.S."/>
            <person name="Dias R.S."/>
            <person name="Kropinski A.M."/>
            <person name="Vidigal P.M.P."/>
            <person name="Silva C.C."/>
            <person name="Souza F.O."/>
            <person name="Xavier A.S."/>
            <person name="Teixeira J.S."/>
            <person name="de Paula S.O."/>
        </authorList>
    </citation>
    <scope>NUCLEOTIDE SEQUENCE [LARGE SCALE GENOMIC DNA]</scope>
</reference>
<proteinExistence type="predicted"/>
<accession>A0A166LVI7</accession>